<dbReference type="Gene3D" id="2.60.120.1620">
    <property type="match status" value="1"/>
</dbReference>
<evidence type="ECO:0000313" key="5">
    <source>
        <dbReference type="Proteomes" id="UP000184516"/>
    </source>
</evidence>
<name>A0A1M5HDG6_9FLAO</name>
<evidence type="ECO:0000259" key="3">
    <source>
        <dbReference type="Pfam" id="PF17829"/>
    </source>
</evidence>
<dbReference type="InterPro" id="IPR041437">
    <property type="entry name" value="GH115_C"/>
</dbReference>
<dbReference type="GO" id="GO:0016787">
    <property type="term" value="F:hydrolase activity"/>
    <property type="evidence" value="ECO:0007669"/>
    <property type="project" value="UniProtKB-KW"/>
</dbReference>
<keyword evidence="1 4" id="KW-0378">Hydrolase</keyword>
<dbReference type="Pfam" id="PF15979">
    <property type="entry name" value="Glyco_hydro_115"/>
    <property type="match status" value="1"/>
</dbReference>
<dbReference type="InterPro" id="IPR029018">
    <property type="entry name" value="Hex-like_dom2"/>
</dbReference>
<dbReference type="GO" id="GO:0005975">
    <property type="term" value="P:carbohydrate metabolic process"/>
    <property type="evidence" value="ECO:0007669"/>
    <property type="project" value="UniProtKB-ARBA"/>
</dbReference>
<gene>
    <name evidence="4" type="ORF">SAMN05443549_102192</name>
</gene>
<dbReference type="Gene3D" id="3.20.20.520">
    <property type="entry name" value="Glycosyl hydrolase family 115"/>
    <property type="match status" value="1"/>
</dbReference>
<feature type="domain" description="Gylcosyl hydrolase 115 C-terminal" evidence="3">
    <location>
        <begin position="791"/>
        <end position="961"/>
    </location>
</feature>
<dbReference type="Gene3D" id="1.20.58.2150">
    <property type="match status" value="1"/>
</dbReference>
<protein>
    <submittedName>
        <fullName evidence="4">Glycosyl hydrolase family 115</fullName>
    </submittedName>
</protein>
<proteinExistence type="predicted"/>
<dbReference type="STRING" id="468056.SAMN05443549_102192"/>
<dbReference type="Gene3D" id="3.30.379.10">
    <property type="entry name" value="Chitobiase/beta-hexosaminidase domain 2-like"/>
    <property type="match status" value="1"/>
</dbReference>
<dbReference type="InterPro" id="IPR042301">
    <property type="entry name" value="GH115_sf"/>
</dbReference>
<dbReference type="AlphaFoldDB" id="A0A1M5HDG6"/>
<accession>A0A1M5HDG6</accession>
<dbReference type="SUPFAM" id="SSF55545">
    <property type="entry name" value="beta-N-acetylhexosaminidase-like domain"/>
    <property type="match status" value="1"/>
</dbReference>
<dbReference type="EMBL" id="FQWB01000002">
    <property type="protein sequence ID" value="SHG14029.1"/>
    <property type="molecule type" value="Genomic_DNA"/>
</dbReference>
<keyword evidence="2" id="KW-0732">Signal</keyword>
<keyword evidence="5" id="KW-1185">Reference proteome</keyword>
<reference evidence="5" key="1">
    <citation type="submission" date="2016-11" db="EMBL/GenBank/DDBJ databases">
        <authorList>
            <person name="Varghese N."/>
            <person name="Submissions S."/>
        </authorList>
    </citation>
    <scope>NUCLEOTIDE SEQUENCE [LARGE SCALE GENOMIC DNA]</scope>
    <source>
        <strain evidence="5">DSM 19978</strain>
    </source>
</reference>
<dbReference type="PANTHER" id="PTHR37842">
    <property type="match status" value="1"/>
</dbReference>
<evidence type="ECO:0000256" key="2">
    <source>
        <dbReference type="SAM" id="SignalP"/>
    </source>
</evidence>
<dbReference type="RefSeq" id="WP_073369128.1">
    <property type="nucleotide sequence ID" value="NZ_FQWB01000002.1"/>
</dbReference>
<sequence>MKYLLQLLSLMLVSQTAFPKTDFAKKETLPAFEIYSKKHQAIILYDKEGTSLDSIASHLLAEDIYKVSHYKPKVVTNISEVEGNVIVIGTIASKLVNTFIDKKTIKDGFEKQWESYLYKVIDKPTSKIKKAFIIAGTNPRGTAYGVFDLSEKMGVSPWYWWSDVPVVQQNELVLSQNLFQSKAPSVKFRGIFLNDEDWGLRPWAAKTFEPEVGNIGPKTYAKIFELLLRLKANTIWPAMHEGTTAFFNIPGNAKIAETYQIVVGTSHAEPMLRNNVDEWKEKEMGHFNYVSNRDNVYKYWEDRVKESKNVDAIYTIGMRGVHDSKMEGVKTNKEGAELLKQIIKDQRKLFETHINPDATKVPQAFTVYKEVLDLYEEGLQVPDDVTLVWTDDNYGYIRRLSNEQEQKRSGGGGVYYHASYWGRPHDYLWVESVHPALLREEMMKAYQANCKEIWILNVGDLKAIEYSTQLFLDMGYDANSFEDASNVKKHMSTFYSSIFGKTYGKSIADLKWDYFDLAFERKPEFMGWSQTEPTTKTKQTAYNPFYFGDENQTRINKYQNLENQVGFLKDKLPKDLQDSYFQLVYYPAKAASLMNKKFLYADKANIYGKQGRLNAKEYALKSENAFNEIKSITQEYNQVANGRWNGMMDMSPRNLPVFQMPTIETPLQTESADSVGILVENETDSSIQDSKLPTYSHNSNTSHFIDIFLKKAEVVSWKLQNLPDWVIANKKSGVLNANESNNERIQISIDWNKWNKKQPKSTQFTINYGNKIKSINLNIDVNSIDLPKKSFIAMEDKVVIYAQNYSSIQNKNPYKWEKIDGLGYSKAAMQAYPMATAALQTDNLAKVAPRLEYQINLGNPDAFSNPELILYSVPTLPSTTKQGVRVGVQWNEEPIQIVDFVTQGRSEEWKQNVLSNKAAKKIALKSTNKGTNTLKIYMIDEGVALDYFYLNLNKNNPVPYSLLPETAKE</sequence>
<dbReference type="Proteomes" id="UP000184516">
    <property type="component" value="Unassembled WGS sequence"/>
</dbReference>
<evidence type="ECO:0000313" key="4">
    <source>
        <dbReference type="EMBL" id="SHG14029.1"/>
    </source>
</evidence>
<dbReference type="InterPro" id="IPR031924">
    <property type="entry name" value="GH115"/>
</dbReference>
<dbReference type="OrthoDB" id="8727830at2"/>
<dbReference type="Pfam" id="PF17829">
    <property type="entry name" value="GH115_C"/>
    <property type="match status" value="1"/>
</dbReference>
<organism evidence="4 5">
    <name type="scientific">Flavobacterium fluvii</name>
    <dbReference type="NCBI Taxonomy" id="468056"/>
    <lineage>
        <taxon>Bacteria</taxon>
        <taxon>Pseudomonadati</taxon>
        <taxon>Bacteroidota</taxon>
        <taxon>Flavobacteriia</taxon>
        <taxon>Flavobacteriales</taxon>
        <taxon>Flavobacteriaceae</taxon>
        <taxon>Flavobacterium</taxon>
    </lineage>
</organism>
<evidence type="ECO:0000256" key="1">
    <source>
        <dbReference type="ARBA" id="ARBA00022801"/>
    </source>
</evidence>
<feature type="signal peptide" evidence="2">
    <location>
        <begin position="1"/>
        <end position="19"/>
    </location>
</feature>
<feature type="chain" id="PRO_5012544838" evidence="2">
    <location>
        <begin position="20"/>
        <end position="969"/>
    </location>
</feature>
<dbReference type="PANTHER" id="PTHR37842:SF2">
    <property type="entry name" value="GYLCOSYL HYDROLASE 115 C-TERMINAL DOMAIN-CONTAINING PROTEIN"/>
    <property type="match status" value="1"/>
</dbReference>